<gene>
    <name evidence="1" type="ORF">CLV38_12822</name>
</gene>
<evidence type="ECO:0000313" key="1">
    <source>
        <dbReference type="EMBL" id="PRY77509.1"/>
    </source>
</evidence>
<dbReference type="EMBL" id="PVTO01000028">
    <property type="protein sequence ID" value="PRY77509.1"/>
    <property type="molecule type" value="Genomic_DNA"/>
</dbReference>
<proteinExistence type="predicted"/>
<dbReference type="Proteomes" id="UP000238205">
    <property type="component" value="Unassembled WGS sequence"/>
</dbReference>
<dbReference type="AlphaFoldDB" id="A0A2T0VYY2"/>
<reference evidence="1 2" key="1">
    <citation type="submission" date="2018-03" db="EMBL/GenBank/DDBJ databases">
        <title>Genomic Encyclopedia of Archaeal and Bacterial Type Strains, Phase II (KMG-II): from individual species to whole genera.</title>
        <authorList>
            <person name="Goeker M."/>
        </authorList>
    </citation>
    <scope>NUCLEOTIDE SEQUENCE [LARGE SCALE GENOMIC DNA]</scope>
    <source>
        <strain evidence="1 2">DSM 13175</strain>
    </source>
</reference>
<protein>
    <submittedName>
        <fullName evidence="1">Flagellar protein FlbD</fullName>
    </submittedName>
</protein>
<comment type="caution">
    <text evidence="1">The sequence shown here is derived from an EMBL/GenBank/DDBJ whole genome shotgun (WGS) entry which is preliminary data.</text>
</comment>
<name>A0A2T0VYY2_9LACT</name>
<accession>A0A2T0VYY2</accession>
<organism evidence="1 2">
    <name type="scientific">Alkalibacterium olivapovliticus</name>
    <dbReference type="NCBI Taxonomy" id="99907"/>
    <lineage>
        <taxon>Bacteria</taxon>
        <taxon>Bacillati</taxon>
        <taxon>Bacillota</taxon>
        <taxon>Bacilli</taxon>
        <taxon>Lactobacillales</taxon>
        <taxon>Carnobacteriaceae</taxon>
        <taxon>Alkalibacterium</taxon>
    </lineage>
</organism>
<dbReference type="Pfam" id="PF06289">
    <property type="entry name" value="FlbD"/>
    <property type="match status" value="1"/>
</dbReference>
<dbReference type="PANTHER" id="PTHR39185">
    <property type="entry name" value="SWARMING MOTILITY PROTEIN SWRD"/>
    <property type="match status" value="1"/>
</dbReference>
<dbReference type="PANTHER" id="PTHR39185:SF1">
    <property type="entry name" value="SWARMING MOTILITY PROTEIN SWRD"/>
    <property type="match status" value="1"/>
</dbReference>
<sequence length="65" mass="7561">MILLRTVSGKEFYLNADSILKIEKDYDTLITLVDNKTLRVMDTPEEISEKVLAYKRKIYHTARGV</sequence>
<evidence type="ECO:0000313" key="2">
    <source>
        <dbReference type="Proteomes" id="UP000238205"/>
    </source>
</evidence>
<keyword evidence="1" id="KW-0969">Cilium</keyword>
<keyword evidence="2" id="KW-1185">Reference proteome</keyword>
<keyword evidence="1" id="KW-0282">Flagellum</keyword>
<keyword evidence="1" id="KW-0966">Cell projection</keyword>
<dbReference type="InterPro" id="IPR009384">
    <property type="entry name" value="SwrD-like"/>
</dbReference>
<dbReference type="RefSeq" id="WP_106195652.1">
    <property type="nucleotide sequence ID" value="NZ_PVTO01000028.1"/>
</dbReference>
<dbReference type="OrthoDB" id="9799862at2"/>